<dbReference type="Proteomes" id="UP000011988">
    <property type="component" value="Unassembled WGS sequence"/>
</dbReference>
<reference evidence="1 2" key="1">
    <citation type="submission" date="2013-01" db="EMBL/GenBank/DDBJ databases">
        <authorList>
            <person name="Harkins D.M."/>
            <person name="Durkin A.S."/>
            <person name="Brinkac L.M."/>
            <person name="Haft D.H."/>
            <person name="Selengut J.D."/>
            <person name="Sanka R."/>
            <person name="DePew J."/>
            <person name="Purushe J."/>
            <person name="Galloway R.L."/>
            <person name="Vinetz J.M."/>
            <person name="Sutton G.G."/>
            <person name="Nierman W.C."/>
            <person name="Fouts D.E."/>
        </authorList>
    </citation>
    <scope>NUCLEOTIDE SEQUENCE [LARGE SCALE GENOMIC DNA]</scope>
    <source>
        <strain evidence="1 2">79601</strain>
    </source>
</reference>
<sequence>MECLTSRRDCFYKLKEVGKAFYLLIDRTVQEALKTYPWLAEGRYE</sequence>
<gene>
    <name evidence="1" type="ORF">LEP1GSC194_2229</name>
</gene>
<organism evidence="1 2">
    <name type="scientific">Leptospira alstonii serovar Sichuan str. 79601</name>
    <dbReference type="NCBI Taxonomy" id="1218565"/>
    <lineage>
        <taxon>Bacteria</taxon>
        <taxon>Pseudomonadati</taxon>
        <taxon>Spirochaetota</taxon>
        <taxon>Spirochaetia</taxon>
        <taxon>Leptospirales</taxon>
        <taxon>Leptospiraceae</taxon>
        <taxon>Leptospira</taxon>
    </lineage>
</organism>
<name>M6CUA2_9LEPT</name>
<dbReference type="EMBL" id="ANIK01000058">
    <property type="protein sequence ID" value="EMJ94076.1"/>
    <property type="molecule type" value="Genomic_DNA"/>
</dbReference>
<evidence type="ECO:0000313" key="1">
    <source>
        <dbReference type="EMBL" id="EMJ94076.1"/>
    </source>
</evidence>
<dbReference type="AlphaFoldDB" id="M6CUA2"/>
<accession>M6CUA2</accession>
<evidence type="ECO:0000313" key="2">
    <source>
        <dbReference type="Proteomes" id="UP000011988"/>
    </source>
</evidence>
<comment type="caution">
    <text evidence="1">The sequence shown here is derived from an EMBL/GenBank/DDBJ whole genome shotgun (WGS) entry which is preliminary data.</text>
</comment>
<proteinExistence type="predicted"/>
<protein>
    <submittedName>
        <fullName evidence="1">Uncharacterized protein</fullName>
    </submittedName>
</protein>